<dbReference type="EMBL" id="JAANER010000005">
    <property type="protein sequence ID" value="KAG9188946.1"/>
    <property type="molecule type" value="Genomic_DNA"/>
</dbReference>
<organism evidence="1 2">
    <name type="scientific">Alternaria panax</name>
    <dbReference type="NCBI Taxonomy" id="48097"/>
    <lineage>
        <taxon>Eukaryota</taxon>
        <taxon>Fungi</taxon>
        <taxon>Dikarya</taxon>
        <taxon>Ascomycota</taxon>
        <taxon>Pezizomycotina</taxon>
        <taxon>Dothideomycetes</taxon>
        <taxon>Pleosporomycetidae</taxon>
        <taxon>Pleosporales</taxon>
        <taxon>Pleosporineae</taxon>
        <taxon>Pleosporaceae</taxon>
        <taxon>Alternaria</taxon>
        <taxon>Alternaria sect. Panax</taxon>
    </lineage>
</organism>
<keyword evidence="2" id="KW-1185">Reference proteome</keyword>
<reference evidence="1" key="1">
    <citation type="submission" date="2021-07" db="EMBL/GenBank/DDBJ databases">
        <title>Genome Resource of American Ginseng Black Spot Pathogen Alternaria panax.</title>
        <authorList>
            <person name="Qiu C."/>
            <person name="Wang W."/>
            <person name="Liu Z."/>
        </authorList>
    </citation>
    <scope>NUCLEOTIDE SEQUENCE</scope>
    <source>
        <strain evidence="1">BNCC115425</strain>
    </source>
</reference>
<protein>
    <submittedName>
        <fullName evidence="1">Uncharacterized protein</fullName>
    </submittedName>
</protein>
<gene>
    <name evidence="1" type="ORF">G6011_05814</name>
</gene>
<name>A0AAD4FFZ8_9PLEO</name>
<comment type="caution">
    <text evidence="1">The sequence shown here is derived from an EMBL/GenBank/DDBJ whole genome shotgun (WGS) entry which is preliminary data.</text>
</comment>
<sequence>MSACMSDLGCTAKADMICTEIEAAFFDYRLSLHILLNMASLAPKGGLQLYGPSIIRTLGFSKKKGNALNSTRVNSCGGCTGKVRAKTGGLRVN</sequence>
<dbReference type="Proteomes" id="UP001199106">
    <property type="component" value="Unassembled WGS sequence"/>
</dbReference>
<accession>A0AAD4FFZ8</accession>
<proteinExistence type="predicted"/>
<evidence type="ECO:0000313" key="2">
    <source>
        <dbReference type="Proteomes" id="UP001199106"/>
    </source>
</evidence>
<evidence type="ECO:0000313" key="1">
    <source>
        <dbReference type="EMBL" id="KAG9188946.1"/>
    </source>
</evidence>
<dbReference type="AlphaFoldDB" id="A0AAD4FFZ8"/>